<gene>
    <name evidence="1" type="ORF">EKS37_10435</name>
</gene>
<dbReference type="Proteomes" id="UP000267101">
    <property type="component" value="Unassembled WGS sequence"/>
</dbReference>
<dbReference type="EMBL" id="RXYT01000070">
    <property type="protein sequence ID" value="RTY50272.1"/>
    <property type="molecule type" value="Genomic_DNA"/>
</dbReference>
<name>A0A8B3KIR0_SHISO</name>
<evidence type="ECO:0000313" key="2">
    <source>
        <dbReference type="Proteomes" id="UP000267101"/>
    </source>
</evidence>
<reference evidence="1 2" key="1">
    <citation type="submission" date="2018-12" db="EMBL/GenBank/DDBJ databases">
        <title>Na.</title>
        <authorList>
            <person name="Fouts D.E."/>
            <person name="Sutton G."/>
            <person name="Singh I."/>
            <person name="Nguyen K."/>
        </authorList>
    </citation>
    <scope>NUCLEOTIDE SEQUENCE [LARGE SCALE GENOMIC DNA]</scope>
    <source>
        <strain evidence="1 2">AP274</strain>
    </source>
</reference>
<organism evidence="1 2">
    <name type="scientific">Shigella sonnei</name>
    <dbReference type="NCBI Taxonomy" id="624"/>
    <lineage>
        <taxon>Bacteria</taxon>
        <taxon>Pseudomonadati</taxon>
        <taxon>Pseudomonadota</taxon>
        <taxon>Gammaproteobacteria</taxon>
        <taxon>Enterobacterales</taxon>
        <taxon>Enterobacteriaceae</taxon>
        <taxon>Shigella</taxon>
    </lineage>
</organism>
<comment type="caution">
    <text evidence="1">The sequence shown here is derived from an EMBL/GenBank/DDBJ whole genome shotgun (WGS) entry which is preliminary data.</text>
</comment>
<proteinExistence type="predicted"/>
<dbReference type="AlphaFoldDB" id="A0A8B3KIR0"/>
<evidence type="ECO:0000313" key="1">
    <source>
        <dbReference type="EMBL" id="RTY50272.1"/>
    </source>
</evidence>
<sequence>MLQLYRCLASAYTKHMHTPGALNIPDMIHISICSGEKKHENRIDI</sequence>
<accession>A0A8B3KIR0</accession>
<protein>
    <submittedName>
        <fullName evidence="1">Toxin-antitoxin system, antitoxin component, AbrB family protein</fullName>
    </submittedName>
</protein>